<proteinExistence type="predicted"/>
<evidence type="ECO:0000313" key="1">
    <source>
        <dbReference type="EMBL" id="EGI61030.1"/>
    </source>
</evidence>
<keyword evidence="2" id="KW-1185">Reference proteome</keyword>
<dbReference type="EMBL" id="GL888426">
    <property type="protein sequence ID" value="EGI61030.1"/>
    <property type="molecule type" value="Genomic_DNA"/>
</dbReference>
<protein>
    <submittedName>
        <fullName evidence="1">Uncharacterized protein</fullName>
    </submittedName>
</protein>
<evidence type="ECO:0000313" key="2">
    <source>
        <dbReference type="Proteomes" id="UP000007755"/>
    </source>
</evidence>
<gene>
    <name evidence="1" type="ORF">G5I_10716</name>
</gene>
<organism evidence="2">
    <name type="scientific">Acromyrmex echinatior</name>
    <name type="common">Panamanian leafcutter ant</name>
    <name type="synonym">Acromyrmex octospinosus echinatior</name>
    <dbReference type="NCBI Taxonomy" id="103372"/>
    <lineage>
        <taxon>Eukaryota</taxon>
        <taxon>Metazoa</taxon>
        <taxon>Ecdysozoa</taxon>
        <taxon>Arthropoda</taxon>
        <taxon>Hexapoda</taxon>
        <taxon>Insecta</taxon>
        <taxon>Pterygota</taxon>
        <taxon>Neoptera</taxon>
        <taxon>Endopterygota</taxon>
        <taxon>Hymenoptera</taxon>
        <taxon>Apocrita</taxon>
        <taxon>Aculeata</taxon>
        <taxon>Formicoidea</taxon>
        <taxon>Formicidae</taxon>
        <taxon>Myrmicinae</taxon>
        <taxon>Acromyrmex</taxon>
    </lineage>
</organism>
<dbReference type="Proteomes" id="UP000007755">
    <property type="component" value="Unassembled WGS sequence"/>
</dbReference>
<name>F4WXN0_ACREC</name>
<sequence length="186" mass="21185">MMSYNVDSVGDGGDTKPFVALWITSETNPWVHSSLTQLLNLLNAAIDSKKWRRASPKDHGIRDTSALQSYVSKVDIDIFCIGHKCSTPQLVSWKTNESVVSVIDYKHNSQIRDEVFEVLQEVDFEEIMDQEIDSDEEILSDDANYASDLSEYDTDYVERFVPSLEIHALNDRTKHCIHNPVLLYDG</sequence>
<dbReference type="InParanoid" id="F4WXN0"/>
<reference evidence="1" key="1">
    <citation type="submission" date="2011-02" db="EMBL/GenBank/DDBJ databases">
        <title>The genome of the leaf-cutting ant Acromyrmex echinatior suggests key adaptations to social evolution and fungus farming.</title>
        <authorList>
            <person name="Nygaard S."/>
            <person name="Zhang G."/>
        </authorList>
    </citation>
    <scope>NUCLEOTIDE SEQUENCE</scope>
</reference>
<accession>F4WXN0</accession>
<dbReference type="AlphaFoldDB" id="F4WXN0"/>